<feature type="transmembrane region" description="Helical" evidence="11">
    <location>
        <begin position="41"/>
        <end position="64"/>
    </location>
</feature>
<comment type="subcellular location">
    <subcellularLocation>
        <location evidence="1">Cell membrane</location>
        <topology evidence="1">Multi-pass membrane protein</topology>
    </subcellularLocation>
</comment>
<dbReference type="Proteomes" id="UP001186944">
    <property type="component" value="Unassembled WGS sequence"/>
</dbReference>
<dbReference type="GO" id="GO:0005886">
    <property type="term" value="C:plasma membrane"/>
    <property type="evidence" value="ECO:0007669"/>
    <property type="project" value="UniProtKB-SubCell"/>
</dbReference>
<keyword evidence="3 9" id="KW-0812">Transmembrane</keyword>
<keyword evidence="5 9" id="KW-0297">G-protein coupled receptor</keyword>
<dbReference type="AlphaFoldDB" id="A0AA88XN84"/>
<feature type="transmembrane region" description="Helical" evidence="11">
    <location>
        <begin position="359"/>
        <end position="376"/>
    </location>
</feature>
<keyword evidence="6 11" id="KW-0472">Membrane</keyword>
<sequence>MEFVRVYSVLAANISLVTIAAERYIAVARPMKLMSSRTKRLVIIVLSLVLIPISIPGGMTYTIMEKDVCSGSNFTSSENISTDSNTSGECSKGMYKERFCYYTTDLLTPFGAELYKVIQMTVFGIGIFLIVLFYGSVYGILHRRAKARRRKNEEVLGKLVSSTSGALEQSFNQNGFRITQVQPFPNNISTNQDNHRKSSLSDSNFTTTNSFKPKRTDHANLIKEDYELKKIEQNGRISTGASKERRSVFVVDKYFATGRKQTCNSRRQSYAIATKKIAFVEDSESRSVYENWEQHSEKLSKLFLDSAEEGKIKSTQLRRGSLVQRKTSTMLFICTIIFLVSWIPFWIDVFNITNSRSFRYLFLTGHVTNPIVYGIVNTEIRKALLKIVKCQ</sequence>
<feature type="domain" description="G-protein coupled receptors family 1 profile" evidence="12">
    <location>
        <begin position="1"/>
        <end position="347"/>
    </location>
</feature>
<comment type="caution">
    <text evidence="13">The sequence shown here is derived from an EMBL/GenBank/DDBJ whole genome shotgun (WGS) entry which is preliminary data.</text>
</comment>
<dbReference type="PRINTS" id="PR00237">
    <property type="entry name" value="GPCRRHODOPSN"/>
</dbReference>
<evidence type="ECO:0000256" key="8">
    <source>
        <dbReference type="ARBA" id="ARBA00023224"/>
    </source>
</evidence>
<gene>
    <name evidence="13" type="ORF">FSP39_010735</name>
</gene>
<feature type="region of interest" description="Disordered" evidence="10">
    <location>
        <begin position="190"/>
        <end position="213"/>
    </location>
</feature>
<dbReference type="EMBL" id="VSWD01000012">
    <property type="protein sequence ID" value="KAK3085923.1"/>
    <property type="molecule type" value="Genomic_DNA"/>
</dbReference>
<evidence type="ECO:0000256" key="7">
    <source>
        <dbReference type="ARBA" id="ARBA00023170"/>
    </source>
</evidence>
<proteinExistence type="inferred from homology"/>
<evidence type="ECO:0000256" key="6">
    <source>
        <dbReference type="ARBA" id="ARBA00023136"/>
    </source>
</evidence>
<evidence type="ECO:0000256" key="11">
    <source>
        <dbReference type="SAM" id="Phobius"/>
    </source>
</evidence>
<keyword evidence="14" id="KW-1185">Reference proteome</keyword>
<accession>A0AA88XN84</accession>
<keyword evidence="4 11" id="KW-1133">Transmembrane helix</keyword>
<dbReference type="Pfam" id="PF00001">
    <property type="entry name" value="7tm_1"/>
    <property type="match status" value="1"/>
</dbReference>
<dbReference type="PANTHER" id="PTHR24248">
    <property type="entry name" value="ADRENERGIC RECEPTOR-RELATED G-PROTEIN COUPLED RECEPTOR"/>
    <property type="match status" value="1"/>
</dbReference>
<feature type="transmembrane region" description="Helical" evidence="11">
    <location>
        <begin position="328"/>
        <end position="347"/>
    </location>
</feature>
<comment type="similarity">
    <text evidence="9">Belongs to the G-protein coupled receptor 1 family.</text>
</comment>
<feature type="transmembrane region" description="Helical" evidence="11">
    <location>
        <begin position="117"/>
        <end position="141"/>
    </location>
</feature>
<name>A0AA88XN84_PINIB</name>
<feature type="transmembrane region" description="Helical" evidence="11">
    <location>
        <begin position="6"/>
        <end position="25"/>
    </location>
</feature>
<dbReference type="InterPro" id="IPR017452">
    <property type="entry name" value="GPCR_Rhodpsn_7TM"/>
</dbReference>
<dbReference type="InterPro" id="IPR000276">
    <property type="entry name" value="GPCR_Rhodpsn"/>
</dbReference>
<evidence type="ECO:0000256" key="5">
    <source>
        <dbReference type="ARBA" id="ARBA00023040"/>
    </source>
</evidence>
<protein>
    <recommendedName>
        <fullName evidence="12">G-protein coupled receptors family 1 profile domain-containing protein</fullName>
    </recommendedName>
</protein>
<evidence type="ECO:0000313" key="13">
    <source>
        <dbReference type="EMBL" id="KAK3085923.1"/>
    </source>
</evidence>
<evidence type="ECO:0000256" key="2">
    <source>
        <dbReference type="ARBA" id="ARBA00022475"/>
    </source>
</evidence>
<keyword evidence="2" id="KW-1003">Cell membrane</keyword>
<dbReference type="SUPFAM" id="SSF81321">
    <property type="entry name" value="Family A G protein-coupled receptor-like"/>
    <property type="match status" value="1"/>
</dbReference>
<evidence type="ECO:0000256" key="4">
    <source>
        <dbReference type="ARBA" id="ARBA00022989"/>
    </source>
</evidence>
<evidence type="ECO:0000259" key="12">
    <source>
        <dbReference type="PROSITE" id="PS50262"/>
    </source>
</evidence>
<keyword evidence="8 9" id="KW-0807">Transducer</keyword>
<evidence type="ECO:0000256" key="1">
    <source>
        <dbReference type="ARBA" id="ARBA00004651"/>
    </source>
</evidence>
<dbReference type="Gene3D" id="1.20.1070.10">
    <property type="entry name" value="Rhodopsin 7-helix transmembrane proteins"/>
    <property type="match status" value="2"/>
</dbReference>
<evidence type="ECO:0000256" key="9">
    <source>
        <dbReference type="RuleBase" id="RU000688"/>
    </source>
</evidence>
<dbReference type="PROSITE" id="PS00237">
    <property type="entry name" value="G_PROTEIN_RECEP_F1_1"/>
    <property type="match status" value="1"/>
</dbReference>
<keyword evidence="7 9" id="KW-0675">Receptor</keyword>
<dbReference type="PROSITE" id="PS50262">
    <property type="entry name" value="G_PROTEIN_RECEP_F1_2"/>
    <property type="match status" value="1"/>
</dbReference>
<feature type="compositionally biased region" description="Polar residues" evidence="10">
    <location>
        <begin position="200"/>
        <end position="211"/>
    </location>
</feature>
<dbReference type="CDD" id="cd00637">
    <property type="entry name" value="7tm_classA_rhodopsin-like"/>
    <property type="match status" value="1"/>
</dbReference>
<organism evidence="13 14">
    <name type="scientific">Pinctada imbricata</name>
    <name type="common">Atlantic pearl-oyster</name>
    <name type="synonym">Pinctada martensii</name>
    <dbReference type="NCBI Taxonomy" id="66713"/>
    <lineage>
        <taxon>Eukaryota</taxon>
        <taxon>Metazoa</taxon>
        <taxon>Spiralia</taxon>
        <taxon>Lophotrochozoa</taxon>
        <taxon>Mollusca</taxon>
        <taxon>Bivalvia</taxon>
        <taxon>Autobranchia</taxon>
        <taxon>Pteriomorphia</taxon>
        <taxon>Pterioida</taxon>
        <taxon>Pterioidea</taxon>
        <taxon>Pteriidae</taxon>
        <taxon>Pinctada</taxon>
    </lineage>
</organism>
<evidence type="ECO:0000256" key="3">
    <source>
        <dbReference type="ARBA" id="ARBA00022692"/>
    </source>
</evidence>
<dbReference type="GO" id="GO:0004930">
    <property type="term" value="F:G protein-coupled receptor activity"/>
    <property type="evidence" value="ECO:0007669"/>
    <property type="project" value="UniProtKB-KW"/>
</dbReference>
<evidence type="ECO:0000313" key="14">
    <source>
        <dbReference type="Proteomes" id="UP001186944"/>
    </source>
</evidence>
<evidence type="ECO:0000256" key="10">
    <source>
        <dbReference type="SAM" id="MobiDB-lite"/>
    </source>
</evidence>
<reference evidence="13" key="1">
    <citation type="submission" date="2019-08" db="EMBL/GenBank/DDBJ databases">
        <title>The improved chromosome-level genome for the pearl oyster Pinctada fucata martensii using PacBio sequencing and Hi-C.</title>
        <authorList>
            <person name="Zheng Z."/>
        </authorList>
    </citation>
    <scope>NUCLEOTIDE SEQUENCE</scope>
    <source>
        <strain evidence="13">ZZ-2019</strain>
        <tissue evidence="13">Adductor muscle</tissue>
    </source>
</reference>